<dbReference type="PANTHER" id="PTHR11012:SF56">
    <property type="entry name" value="CHK KINASE-LIKE DOMAIN-CONTAINING PROTEIN-RELATED"/>
    <property type="match status" value="1"/>
</dbReference>
<dbReference type="InterPro" id="IPR011009">
    <property type="entry name" value="Kinase-like_dom_sf"/>
</dbReference>
<proteinExistence type="predicted"/>
<dbReference type="SMART" id="SM00587">
    <property type="entry name" value="CHK"/>
    <property type="match status" value="1"/>
</dbReference>
<dbReference type="Pfam" id="PF02958">
    <property type="entry name" value="EcKL"/>
    <property type="match status" value="1"/>
</dbReference>
<dbReference type="PANTHER" id="PTHR11012">
    <property type="entry name" value="PROTEIN KINASE-LIKE DOMAIN-CONTAINING"/>
    <property type="match status" value="1"/>
</dbReference>
<keyword evidence="3" id="KW-1185">Reference proteome</keyword>
<organism evidence="2 3">
    <name type="scientific">Nesidiocoris tenuis</name>
    <dbReference type="NCBI Taxonomy" id="355587"/>
    <lineage>
        <taxon>Eukaryota</taxon>
        <taxon>Metazoa</taxon>
        <taxon>Ecdysozoa</taxon>
        <taxon>Arthropoda</taxon>
        <taxon>Hexapoda</taxon>
        <taxon>Insecta</taxon>
        <taxon>Pterygota</taxon>
        <taxon>Neoptera</taxon>
        <taxon>Paraneoptera</taxon>
        <taxon>Hemiptera</taxon>
        <taxon>Heteroptera</taxon>
        <taxon>Panheteroptera</taxon>
        <taxon>Cimicomorpha</taxon>
        <taxon>Miridae</taxon>
        <taxon>Dicyphina</taxon>
        <taxon>Nesidiocoris</taxon>
    </lineage>
</organism>
<reference evidence="2 3" key="1">
    <citation type="submission" date="2023-09" db="EMBL/GenBank/DDBJ databases">
        <title>Nesidiocoris tenuis whole genome shotgun sequence.</title>
        <authorList>
            <person name="Shibata T."/>
            <person name="Shimoda M."/>
            <person name="Kobayashi T."/>
            <person name="Uehara T."/>
        </authorList>
    </citation>
    <scope>NUCLEOTIDE SEQUENCE [LARGE SCALE GENOMIC DNA]</scope>
    <source>
        <strain evidence="2 3">Japan</strain>
    </source>
</reference>
<dbReference type="Proteomes" id="UP001307889">
    <property type="component" value="Chromosome 6"/>
</dbReference>
<sequence length="409" mass="47451">MQQVQGLDTEWVYRLLTKQFHDAKPVNLTNISIESAVPKGDNYTTDVFRVKLKTITATGSPKTFSIIVKLAKTPEKTQEFLANFSLFRDEAKVYATSIKRMEELIDEFNDKRETLWAKMYGFQPYNSIVFEDLKDLNYTMIDRTAWQGLDYALLVLRAVGRFHAMSKVLISRGIISNDDKGNFWATAGNPLNDKLIQGAFGVMSEAMIENLGSWKSGWEAIGRRIRAKRSTLPAIIASLYSKYDEKFRVLNHGDLWTTNMMFKHTEYTNIPIAVKFLDFQFPHLNSFIWDVLYYMYISVVPSVRRAHKELLLKAYHESLLENLKFFNYKGYIVTWDDVLSEEKRVSPAKLTFLFSFMSFTSSTVKDPFIMENLVTDRPEDAFNQLVFIEEKFVREVSGDLEEFAKEQLI</sequence>
<protein>
    <submittedName>
        <fullName evidence="2">Transferase activity, transferring phosphorus-containing groups</fullName>
    </submittedName>
</protein>
<gene>
    <name evidence="2" type="ORF">NTJ_08591</name>
</gene>
<feature type="domain" description="CHK kinase-like" evidence="1">
    <location>
        <begin position="128"/>
        <end position="325"/>
    </location>
</feature>
<keyword evidence="2" id="KW-0808">Transferase</keyword>
<dbReference type="SUPFAM" id="SSF56112">
    <property type="entry name" value="Protein kinase-like (PK-like)"/>
    <property type="match status" value="1"/>
</dbReference>
<evidence type="ECO:0000313" key="3">
    <source>
        <dbReference type="Proteomes" id="UP001307889"/>
    </source>
</evidence>
<dbReference type="EMBL" id="AP028914">
    <property type="protein sequence ID" value="BES95781.1"/>
    <property type="molecule type" value="Genomic_DNA"/>
</dbReference>
<evidence type="ECO:0000259" key="1">
    <source>
        <dbReference type="SMART" id="SM00587"/>
    </source>
</evidence>
<evidence type="ECO:0000313" key="2">
    <source>
        <dbReference type="EMBL" id="BES95781.1"/>
    </source>
</evidence>
<dbReference type="Gene3D" id="3.90.1200.10">
    <property type="match status" value="1"/>
</dbReference>
<dbReference type="GO" id="GO:0016740">
    <property type="term" value="F:transferase activity"/>
    <property type="evidence" value="ECO:0007669"/>
    <property type="project" value="UniProtKB-KW"/>
</dbReference>
<dbReference type="InterPro" id="IPR004119">
    <property type="entry name" value="EcKL"/>
</dbReference>
<dbReference type="InterPro" id="IPR015897">
    <property type="entry name" value="CHK_kinase-like"/>
</dbReference>
<accession>A0ABN7AUB0</accession>
<name>A0ABN7AUB0_9HEMI</name>